<comment type="caution">
    <text evidence="8">The sequence shown here is derived from an EMBL/GenBank/DDBJ whole genome shotgun (WGS) entry which is preliminary data.</text>
</comment>
<keyword evidence="3" id="KW-0812">Transmembrane</keyword>
<proteinExistence type="inferred from homology"/>
<dbReference type="Pfam" id="PF01145">
    <property type="entry name" value="Band_7"/>
    <property type="match status" value="1"/>
</dbReference>
<dbReference type="SUPFAM" id="SSF117892">
    <property type="entry name" value="Band 7/SPFH domain"/>
    <property type="match status" value="1"/>
</dbReference>
<dbReference type="PANTHER" id="PTHR42911:SF1">
    <property type="entry name" value="MODULATOR OF FTSH PROTEASE HFLC"/>
    <property type="match status" value="1"/>
</dbReference>
<dbReference type="PIRSF" id="PIRSF005651">
    <property type="entry name" value="HflC"/>
    <property type="match status" value="1"/>
</dbReference>
<comment type="subcellular location">
    <subcellularLocation>
        <location evidence="1">Membrane</location>
    </subcellularLocation>
</comment>
<comment type="similarity">
    <text evidence="2 6">Belongs to the band 7/mec-2 family. HflC subfamily.</text>
</comment>
<evidence type="ECO:0000256" key="1">
    <source>
        <dbReference type="ARBA" id="ARBA00004370"/>
    </source>
</evidence>
<dbReference type="InterPro" id="IPR036013">
    <property type="entry name" value="Band_7/SPFH_dom_sf"/>
</dbReference>
<evidence type="ECO:0000313" key="8">
    <source>
        <dbReference type="EMBL" id="RFT16031.1"/>
    </source>
</evidence>
<evidence type="ECO:0000259" key="7">
    <source>
        <dbReference type="SMART" id="SM00244"/>
    </source>
</evidence>
<comment type="function">
    <text evidence="6">HflC and HflK could regulate a protease.</text>
</comment>
<dbReference type="SMART" id="SM00244">
    <property type="entry name" value="PHB"/>
    <property type="match status" value="1"/>
</dbReference>
<dbReference type="CDD" id="cd03405">
    <property type="entry name" value="SPFH_HflC"/>
    <property type="match status" value="1"/>
</dbReference>
<reference evidence="8 9" key="1">
    <citation type="submission" date="2018-08" db="EMBL/GenBank/DDBJ databases">
        <title>Genome analysis of the thermophilic bacterium of the candidate phylum Aminicenantes from deep subsurface aquifer revealed its physiology and ecological role.</title>
        <authorList>
            <person name="Kadnikov V.V."/>
            <person name="Mardanov A.V."/>
            <person name="Beletsky A.V."/>
            <person name="Karnachuk O.V."/>
            <person name="Ravin N.V."/>
        </authorList>
    </citation>
    <scope>NUCLEOTIDE SEQUENCE [LARGE SCALE GENOMIC DNA]</scope>
    <source>
        <strain evidence="8">BY38</strain>
    </source>
</reference>
<evidence type="ECO:0000256" key="4">
    <source>
        <dbReference type="ARBA" id="ARBA00022989"/>
    </source>
</evidence>
<organism evidence="8 9">
    <name type="scientific">Candidatus Saccharicenans subterraneus</name>
    <dbReference type="NCBI Taxonomy" id="2508984"/>
    <lineage>
        <taxon>Bacteria</taxon>
        <taxon>Candidatus Aminicenantota</taxon>
        <taxon>Candidatus Aminicenantia</taxon>
        <taxon>Candidatus Aminicenantales</taxon>
        <taxon>Candidatus Saccharicenantaceae</taxon>
        <taxon>Candidatus Saccharicenans</taxon>
    </lineage>
</organism>
<evidence type="ECO:0000256" key="2">
    <source>
        <dbReference type="ARBA" id="ARBA00007862"/>
    </source>
</evidence>
<accession>A0A3E2BMS8</accession>
<dbReference type="AlphaFoldDB" id="A0A3E2BMS8"/>
<dbReference type="GO" id="GO:0016020">
    <property type="term" value="C:membrane"/>
    <property type="evidence" value="ECO:0007669"/>
    <property type="project" value="UniProtKB-SubCell"/>
</dbReference>
<dbReference type="Proteomes" id="UP000257323">
    <property type="component" value="Unassembled WGS sequence"/>
</dbReference>
<protein>
    <recommendedName>
        <fullName evidence="6">Protein HflC</fullName>
    </recommendedName>
</protein>
<evidence type="ECO:0000256" key="6">
    <source>
        <dbReference type="PIRNR" id="PIRNR005651"/>
    </source>
</evidence>
<sequence>MKTSTLKILITIIIVIVLLSLIDGVYIVSETNQVIITQFGQPIGAAVTAPGMHFKVPFIQKANYFEKRWLEWDGDANQIPTRDKKYIWVDTYCRWRISDPLVFYQRVKDERGAHSRLDDVVDGETRNVIASYDLIEIVRSTNREFNLSEESALLDYSEVIGKIQVGRGRIAEMILEKASKITPEFGVELKDVRIKRVNYVDEVQKKVFDRMIAERKRIASRYRSEGDGRSAEIRGQKERELKIITSEAYRKAQEIRGQAEAEATKIYAQAYNLDPEFYQFLKTLETYRATLAKNTWLILTTNSEFLRYLKSTSR</sequence>
<keyword evidence="5" id="KW-0472">Membrane</keyword>
<feature type="domain" description="Band 7" evidence="7">
    <location>
        <begin position="23"/>
        <end position="211"/>
    </location>
</feature>
<evidence type="ECO:0000256" key="3">
    <source>
        <dbReference type="ARBA" id="ARBA00022692"/>
    </source>
</evidence>
<dbReference type="InterPro" id="IPR001107">
    <property type="entry name" value="Band_7"/>
</dbReference>
<dbReference type="InterPro" id="IPR010200">
    <property type="entry name" value="HflC"/>
</dbReference>
<dbReference type="PANTHER" id="PTHR42911">
    <property type="entry name" value="MODULATOR OF FTSH PROTEASE HFLC"/>
    <property type="match status" value="1"/>
</dbReference>
<evidence type="ECO:0000256" key="5">
    <source>
        <dbReference type="ARBA" id="ARBA00023136"/>
    </source>
</evidence>
<gene>
    <name evidence="8" type="ORF">OP8BY_2037</name>
</gene>
<dbReference type="EMBL" id="QUAH01000005">
    <property type="protein sequence ID" value="RFT16031.1"/>
    <property type="molecule type" value="Genomic_DNA"/>
</dbReference>
<name>A0A3E2BMS8_9BACT</name>
<evidence type="ECO:0000313" key="9">
    <source>
        <dbReference type="Proteomes" id="UP000257323"/>
    </source>
</evidence>
<keyword evidence="4" id="KW-1133">Transmembrane helix</keyword>
<dbReference type="NCBIfam" id="TIGR01932">
    <property type="entry name" value="hflC"/>
    <property type="match status" value="1"/>
</dbReference>
<dbReference type="Gene3D" id="3.30.479.30">
    <property type="entry name" value="Band 7 domain"/>
    <property type="match status" value="1"/>
</dbReference>